<sequence length="94" mass="11165">MAHQYYYILKVWEDLKRSIQYYSDRAAGSRDAYTTAAQELYEKTIKIKNNGEDEIENTIRTNYDHLNNILKKQVIGKSQIKISLLFFDIIVLMR</sequence>
<protein>
    <submittedName>
        <fullName evidence="1">Uncharacterized protein</fullName>
    </submittedName>
</protein>
<dbReference type="KEGG" id="gak:X907_2219"/>
<name>A0A3T0EBM8_9PROT</name>
<gene>
    <name evidence="1" type="ORF">X907_2219</name>
</gene>
<dbReference type="Proteomes" id="UP000286954">
    <property type="component" value="Chromosome"/>
</dbReference>
<evidence type="ECO:0000313" key="2">
    <source>
        <dbReference type="Proteomes" id="UP000286954"/>
    </source>
</evidence>
<reference evidence="1 2" key="1">
    <citation type="submission" date="2016-12" db="EMBL/GenBank/DDBJ databases">
        <title>The genome of dimorphic prosthecate Glycocaulis alkaliphilus 6b-8t, isolated from crude oil dictates its adaptability in petroleum environments.</title>
        <authorList>
            <person name="Wu X.-L."/>
            <person name="Geng S."/>
        </authorList>
    </citation>
    <scope>NUCLEOTIDE SEQUENCE [LARGE SCALE GENOMIC DNA]</scope>
    <source>
        <strain evidence="1 2">6B-8</strain>
    </source>
</reference>
<evidence type="ECO:0000313" key="1">
    <source>
        <dbReference type="EMBL" id="AZU04734.1"/>
    </source>
</evidence>
<dbReference type="EMBL" id="CP018911">
    <property type="protein sequence ID" value="AZU04734.1"/>
    <property type="molecule type" value="Genomic_DNA"/>
</dbReference>
<dbReference type="AlphaFoldDB" id="A0A3T0EBM8"/>
<keyword evidence="2" id="KW-1185">Reference proteome</keyword>
<proteinExistence type="predicted"/>
<organism evidence="1 2">
    <name type="scientific">Glycocaulis alkaliphilus</name>
    <dbReference type="NCBI Taxonomy" id="1434191"/>
    <lineage>
        <taxon>Bacteria</taxon>
        <taxon>Pseudomonadati</taxon>
        <taxon>Pseudomonadota</taxon>
        <taxon>Alphaproteobacteria</taxon>
        <taxon>Maricaulales</taxon>
        <taxon>Maricaulaceae</taxon>
        <taxon>Glycocaulis</taxon>
    </lineage>
</organism>
<accession>A0A3T0EBM8</accession>